<dbReference type="STRING" id="65357.A0A024GIQ2"/>
<dbReference type="SUPFAM" id="SSF52799">
    <property type="entry name" value="(Phosphotyrosine protein) phosphatases II"/>
    <property type="match status" value="1"/>
</dbReference>
<evidence type="ECO:0000313" key="6">
    <source>
        <dbReference type="EMBL" id="CCI46576.1"/>
    </source>
</evidence>
<dbReference type="InterPro" id="IPR000387">
    <property type="entry name" value="Tyr_Pase_dom"/>
</dbReference>
<protein>
    <submittedName>
        <fullName evidence="6">Uncharacterized protein</fullName>
    </submittedName>
</protein>
<dbReference type="PROSITE" id="PS50054">
    <property type="entry name" value="TYR_PHOSPHATASE_DUAL"/>
    <property type="match status" value="1"/>
</dbReference>
<dbReference type="PROSITE" id="PS00383">
    <property type="entry name" value="TYR_PHOSPHATASE_1"/>
    <property type="match status" value="1"/>
</dbReference>
<feature type="domain" description="Tyrosine-protein phosphatase" evidence="4">
    <location>
        <begin position="169"/>
        <end position="331"/>
    </location>
</feature>
<comment type="caution">
    <text evidence="6">The sequence shown here is derived from an EMBL/GenBank/DDBJ whole genome shotgun (WGS) entry which is preliminary data.</text>
</comment>
<evidence type="ECO:0000256" key="3">
    <source>
        <dbReference type="SAM" id="MobiDB-lite"/>
    </source>
</evidence>
<dbReference type="InterPro" id="IPR020422">
    <property type="entry name" value="TYR_PHOSPHATASE_DUAL_dom"/>
</dbReference>
<dbReference type="Proteomes" id="UP000053237">
    <property type="component" value="Unassembled WGS sequence"/>
</dbReference>
<feature type="domain" description="Tyrosine specific protein phosphatases" evidence="5">
    <location>
        <begin position="253"/>
        <end position="309"/>
    </location>
</feature>
<keyword evidence="7" id="KW-1185">Reference proteome</keyword>
<dbReference type="PANTHER" id="PTHR10367">
    <property type="entry name" value="MRNA-CAPPING ENZYME"/>
    <property type="match status" value="1"/>
</dbReference>
<evidence type="ECO:0000259" key="4">
    <source>
        <dbReference type="PROSITE" id="PS50054"/>
    </source>
</evidence>
<dbReference type="InterPro" id="IPR000340">
    <property type="entry name" value="Dual-sp_phosphatase_cat-dom"/>
</dbReference>
<feature type="compositionally biased region" description="Low complexity" evidence="3">
    <location>
        <begin position="127"/>
        <end position="143"/>
    </location>
</feature>
<dbReference type="InterPro" id="IPR016130">
    <property type="entry name" value="Tyr_Pase_AS"/>
</dbReference>
<sequence length="349" mass="41069">MPRSPRLRNGEENHPYTSAKNNRRYHRDEHSRNDEQYYRQNEYPRSHEQNDRRKESRVSSQYYSRPNKTNRPRPAQIPIVKATHYFKESNNLSRDAAPRSDQHAYHSRRGTIPPRTSHPASEYRNYQNGSTSSYQQSSQAHSSRGYVKSRKCTVPDNWTDVPKMGKVIGSSRMVALRVFLDHKYSRLIKAEEQWTPELFCHEQKRLGHDVRLVIDLTNTDRYYSGSELEQYNIRYLKLPVEGFRGPPKGTIVKKFIKIVEEFNTTHKNGTIAVHCTHGLNRTGYLIIQYLVRKLDYSLTDAIRLFTEARQPGLIKYLYIKELYRKLAPKLSPEYPELPAWANKSKYSKC</sequence>
<feature type="compositionally biased region" description="Basic and acidic residues" evidence="3">
    <location>
        <begin position="26"/>
        <end position="57"/>
    </location>
</feature>
<dbReference type="InterPro" id="IPR051029">
    <property type="entry name" value="mRNA_Capping_Enz/RNA_Phosphat"/>
</dbReference>
<proteinExistence type="predicted"/>
<accession>A0A024GIQ2</accession>
<feature type="compositionally biased region" description="Polar residues" evidence="3">
    <location>
        <begin position="58"/>
        <end position="69"/>
    </location>
</feature>
<dbReference type="OrthoDB" id="200924at2759"/>
<dbReference type="Gene3D" id="3.90.190.10">
    <property type="entry name" value="Protein tyrosine phosphatase superfamily"/>
    <property type="match status" value="1"/>
</dbReference>
<evidence type="ECO:0000259" key="5">
    <source>
        <dbReference type="PROSITE" id="PS50056"/>
    </source>
</evidence>
<dbReference type="GO" id="GO:0004484">
    <property type="term" value="F:mRNA guanylyltransferase activity"/>
    <property type="evidence" value="ECO:0007669"/>
    <property type="project" value="TreeGrafter"/>
</dbReference>
<dbReference type="PANTHER" id="PTHR10367:SF17">
    <property type="entry name" value="MRNA-CAPPING ENZYME"/>
    <property type="match status" value="1"/>
</dbReference>
<keyword evidence="1" id="KW-0378">Hydrolase</keyword>
<dbReference type="GO" id="GO:0006370">
    <property type="term" value="P:7-methylguanosine mRNA capping"/>
    <property type="evidence" value="ECO:0007669"/>
    <property type="project" value="TreeGrafter"/>
</dbReference>
<evidence type="ECO:0000313" key="7">
    <source>
        <dbReference type="Proteomes" id="UP000053237"/>
    </source>
</evidence>
<dbReference type="AlphaFoldDB" id="A0A024GIQ2"/>
<dbReference type="SMART" id="SM00195">
    <property type="entry name" value="DSPc"/>
    <property type="match status" value="1"/>
</dbReference>
<dbReference type="InParanoid" id="A0A024GIQ2"/>
<dbReference type="PROSITE" id="PS50056">
    <property type="entry name" value="TYR_PHOSPHATASE_2"/>
    <property type="match status" value="1"/>
</dbReference>
<dbReference type="EMBL" id="CAIX01000132">
    <property type="protein sequence ID" value="CCI46576.1"/>
    <property type="molecule type" value="Genomic_DNA"/>
</dbReference>
<evidence type="ECO:0000256" key="2">
    <source>
        <dbReference type="ARBA" id="ARBA00022912"/>
    </source>
</evidence>
<dbReference type="InterPro" id="IPR029021">
    <property type="entry name" value="Prot-tyrosine_phosphatase-like"/>
</dbReference>
<feature type="region of interest" description="Disordered" evidence="3">
    <location>
        <begin position="1"/>
        <end position="149"/>
    </location>
</feature>
<evidence type="ECO:0000256" key="1">
    <source>
        <dbReference type="ARBA" id="ARBA00022801"/>
    </source>
</evidence>
<keyword evidence="2" id="KW-0904">Protein phosphatase</keyword>
<name>A0A024GIQ2_9STRA</name>
<dbReference type="Pfam" id="PF00782">
    <property type="entry name" value="DSPc"/>
    <property type="match status" value="1"/>
</dbReference>
<reference evidence="6 7" key="1">
    <citation type="submission" date="2012-05" db="EMBL/GenBank/DDBJ databases">
        <title>Recombination and specialization in a pathogen metapopulation.</title>
        <authorList>
            <person name="Gardiner A."/>
            <person name="Kemen E."/>
            <person name="Schultz-Larsen T."/>
            <person name="MacLean D."/>
            <person name="Van Oosterhout C."/>
            <person name="Jones J.D.G."/>
        </authorList>
    </citation>
    <scope>NUCLEOTIDE SEQUENCE [LARGE SCALE GENOMIC DNA]</scope>
    <source>
        <strain evidence="6 7">Ac Nc2</strain>
    </source>
</reference>
<dbReference type="GO" id="GO:0004721">
    <property type="term" value="F:phosphoprotein phosphatase activity"/>
    <property type="evidence" value="ECO:0007669"/>
    <property type="project" value="UniProtKB-KW"/>
</dbReference>
<gene>
    <name evidence="6" type="ORF">BN9_075190</name>
</gene>
<organism evidence="6 7">
    <name type="scientific">Albugo candida</name>
    <dbReference type="NCBI Taxonomy" id="65357"/>
    <lineage>
        <taxon>Eukaryota</taxon>
        <taxon>Sar</taxon>
        <taxon>Stramenopiles</taxon>
        <taxon>Oomycota</taxon>
        <taxon>Peronosporomycetes</taxon>
        <taxon>Albuginales</taxon>
        <taxon>Albuginaceae</taxon>
        <taxon>Albugo</taxon>
    </lineage>
</organism>